<dbReference type="RefSeq" id="WP_157024490.1">
    <property type="nucleotide sequence ID" value="NZ_WQLV01000018.1"/>
</dbReference>
<proteinExistence type="predicted"/>
<sequence length="71" mass="7590">MAIDQVPPLASIPDFGPSEMQRDERMSASAGRIAATQTLIERQVRAGSVDPTHFAPQLCKGDLLRIAAVDA</sequence>
<dbReference type="Proteomes" id="UP000478892">
    <property type="component" value="Unassembled WGS sequence"/>
</dbReference>
<keyword evidence="3" id="KW-1185">Reference proteome</keyword>
<gene>
    <name evidence="2" type="ORF">GO984_20855</name>
</gene>
<accession>A0A6L6WNN6</accession>
<comment type="caution">
    <text evidence="2">The sequence shown here is derived from an EMBL/GenBank/DDBJ whole genome shotgun (WGS) entry which is preliminary data.</text>
</comment>
<dbReference type="EMBL" id="WQLV01000018">
    <property type="protein sequence ID" value="MVO18275.1"/>
    <property type="molecule type" value="Genomic_DNA"/>
</dbReference>
<reference evidence="2 3" key="1">
    <citation type="submission" date="2019-12" db="EMBL/GenBank/DDBJ databases">
        <authorList>
            <person name="Zhang Y.-J."/>
        </authorList>
    </citation>
    <scope>NUCLEOTIDE SEQUENCE [LARGE SCALE GENOMIC DNA]</scope>
    <source>
        <strain evidence="2 3">CY05</strain>
    </source>
</reference>
<name>A0A6L6WNN6_9RHOB</name>
<organism evidence="2 3">
    <name type="scientific">Parasedimentitalea huanghaiensis</name>
    <dbReference type="NCBI Taxonomy" id="2682100"/>
    <lineage>
        <taxon>Bacteria</taxon>
        <taxon>Pseudomonadati</taxon>
        <taxon>Pseudomonadota</taxon>
        <taxon>Alphaproteobacteria</taxon>
        <taxon>Rhodobacterales</taxon>
        <taxon>Paracoccaceae</taxon>
        <taxon>Parasedimentitalea</taxon>
    </lineage>
</organism>
<evidence type="ECO:0000256" key="1">
    <source>
        <dbReference type="SAM" id="MobiDB-lite"/>
    </source>
</evidence>
<evidence type="ECO:0000313" key="3">
    <source>
        <dbReference type="Proteomes" id="UP000478892"/>
    </source>
</evidence>
<dbReference type="AlphaFoldDB" id="A0A6L6WNN6"/>
<evidence type="ECO:0000313" key="2">
    <source>
        <dbReference type="EMBL" id="MVO18275.1"/>
    </source>
</evidence>
<feature type="region of interest" description="Disordered" evidence="1">
    <location>
        <begin position="1"/>
        <end position="27"/>
    </location>
</feature>
<protein>
    <submittedName>
        <fullName evidence="2">Uncharacterized protein</fullName>
    </submittedName>
</protein>